<keyword evidence="1" id="KW-0472">Membrane</keyword>
<feature type="transmembrane region" description="Helical" evidence="1">
    <location>
        <begin position="25"/>
        <end position="47"/>
    </location>
</feature>
<keyword evidence="3" id="KW-0418">Kinase</keyword>
<sequence>MSGTDDSPAPAWSSVRPWLPDFCRLPTLFGVMVAVEVAVLTAVLIRLPTTPDAWVNLFTASLFAQWLASLSVGALCRVRPWIDTQPLLRGVAIALAIPVLVALAGSSLVVMIDLALGAQWTVPREDAAAFVLVCGAVALLLGAALLRYFYVSEQWRTQVAAHAQAEVRALQARIKPHFLFNSMNSIASLVRHDPRTAERAIEDLADLFRAALGAGHGESTLGEELHLAERYLSIEQLRLGDRLQVAWTLDADLPRALPMPRLIVQPLVENAVMHGVARLDGGGTITIAAHVDGPVLRLDIRNPYPAERSGLDGGNRHAQGSIAQRLRHRFGPLAHMTTDARDGYYVATLWLPLD</sequence>
<dbReference type="EMBL" id="JACHHP010000004">
    <property type="protein sequence ID" value="MBB5208751.1"/>
    <property type="molecule type" value="Genomic_DNA"/>
</dbReference>
<keyword evidence="1" id="KW-0812">Transmembrane</keyword>
<evidence type="ECO:0000256" key="1">
    <source>
        <dbReference type="SAM" id="Phobius"/>
    </source>
</evidence>
<proteinExistence type="predicted"/>
<evidence type="ECO:0000259" key="2">
    <source>
        <dbReference type="Pfam" id="PF06580"/>
    </source>
</evidence>
<protein>
    <submittedName>
        <fullName evidence="3">Two-component system sensor histidine kinase AlgZ</fullName>
        <ecNumber evidence="3">2.7.13.3</ecNumber>
    </submittedName>
</protein>
<dbReference type="GO" id="GO:0000155">
    <property type="term" value="F:phosphorelay sensor kinase activity"/>
    <property type="evidence" value="ECO:0007669"/>
    <property type="project" value="InterPro"/>
</dbReference>
<dbReference type="PANTHER" id="PTHR34220">
    <property type="entry name" value="SENSOR HISTIDINE KINASE YPDA"/>
    <property type="match status" value="1"/>
</dbReference>
<reference evidence="3 4" key="1">
    <citation type="submission" date="2020-08" db="EMBL/GenBank/DDBJ databases">
        <title>Genomic Encyclopedia of Type Strains, Phase IV (KMG-IV): sequencing the most valuable type-strain genomes for metagenomic binning, comparative biology and taxonomic classification.</title>
        <authorList>
            <person name="Goeker M."/>
        </authorList>
    </citation>
    <scope>NUCLEOTIDE SEQUENCE [LARGE SCALE GENOMIC DNA]</scope>
    <source>
        <strain evidence="3 4">DSM 24163</strain>
    </source>
</reference>
<evidence type="ECO:0000313" key="3">
    <source>
        <dbReference type="EMBL" id="MBB5208751.1"/>
    </source>
</evidence>
<dbReference type="GO" id="GO:0016020">
    <property type="term" value="C:membrane"/>
    <property type="evidence" value="ECO:0007669"/>
    <property type="project" value="InterPro"/>
</dbReference>
<feature type="domain" description="Signal transduction histidine kinase internal region" evidence="2">
    <location>
        <begin position="165"/>
        <end position="243"/>
    </location>
</feature>
<dbReference type="InterPro" id="IPR050640">
    <property type="entry name" value="Bact_2-comp_sensor_kinase"/>
</dbReference>
<name>A0A7W8D6C7_9GAMM</name>
<dbReference type="Pfam" id="PF06580">
    <property type="entry name" value="His_kinase"/>
    <property type="match status" value="1"/>
</dbReference>
<dbReference type="PANTHER" id="PTHR34220:SF7">
    <property type="entry name" value="SENSOR HISTIDINE KINASE YPDA"/>
    <property type="match status" value="1"/>
</dbReference>
<dbReference type="EC" id="2.7.13.3" evidence="3"/>
<dbReference type="SUPFAM" id="SSF55874">
    <property type="entry name" value="ATPase domain of HSP90 chaperone/DNA topoisomerase II/histidine kinase"/>
    <property type="match status" value="1"/>
</dbReference>
<keyword evidence="3" id="KW-0808">Transferase</keyword>
<dbReference type="AlphaFoldDB" id="A0A7W8D6C7"/>
<feature type="transmembrane region" description="Helical" evidence="1">
    <location>
        <begin position="87"/>
        <end position="112"/>
    </location>
</feature>
<keyword evidence="1" id="KW-1133">Transmembrane helix</keyword>
<feature type="transmembrane region" description="Helical" evidence="1">
    <location>
        <begin position="127"/>
        <end position="150"/>
    </location>
</feature>
<dbReference type="InterPro" id="IPR010559">
    <property type="entry name" value="Sig_transdc_His_kin_internal"/>
</dbReference>
<organism evidence="3 4">
    <name type="scientific">Chiayiivirga flava</name>
    <dbReference type="NCBI Taxonomy" id="659595"/>
    <lineage>
        <taxon>Bacteria</taxon>
        <taxon>Pseudomonadati</taxon>
        <taxon>Pseudomonadota</taxon>
        <taxon>Gammaproteobacteria</taxon>
        <taxon>Lysobacterales</taxon>
        <taxon>Lysobacteraceae</taxon>
        <taxon>Chiayiivirga</taxon>
    </lineage>
</organism>
<evidence type="ECO:0000313" key="4">
    <source>
        <dbReference type="Proteomes" id="UP000521199"/>
    </source>
</evidence>
<dbReference type="Proteomes" id="UP000521199">
    <property type="component" value="Unassembled WGS sequence"/>
</dbReference>
<comment type="caution">
    <text evidence="3">The sequence shown here is derived from an EMBL/GenBank/DDBJ whole genome shotgun (WGS) entry which is preliminary data.</text>
</comment>
<dbReference type="InterPro" id="IPR036890">
    <property type="entry name" value="HATPase_C_sf"/>
</dbReference>
<accession>A0A7W8D6C7</accession>
<dbReference type="RefSeq" id="WP_183961306.1">
    <property type="nucleotide sequence ID" value="NZ_JACHHP010000004.1"/>
</dbReference>
<gene>
    <name evidence="3" type="ORF">HNQ52_002301</name>
</gene>
<keyword evidence="4" id="KW-1185">Reference proteome</keyword>